<dbReference type="AlphaFoldDB" id="A0A5K7XFE7"/>
<dbReference type="Proteomes" id="UP000326837">
    <property type="component" value="Chromosome"/>
</dbReference>
<gene>
    <name evidence="2" type="ORF">PLANPX_3213</name>
</gene>
<organism evidence="2 3">
    <name type="scientific">Lacipirellula parvula</name>
    <dbReference type="NCBI Taxonomy" id="2650471"/>
    <lineage>
        <taxon>Bacteria</taxon>
        <taxon>Pseudomonadati</taxon>
        <taxon>Planctomycetota</taxon>
        <taxon>Planctomycetia</taxon>
        <taxon>Pirellulales</taxon>
        <taxon>Lacipirellulaceae</taxon>
        <taxon>Lacipirellula</taxon>
    </lineage>
</organism>
<accession>A0A5K7XFE7</accession>
<keyword evidence="3" id="KW-1185">Reference proteome</keyword>
<dbReference type="RefSeq" id="WP_172992062.1">
    <property type="nucleotide sequence ID" value="NZ_AP021861.1"/>
</dbReference>
<dbReference type="PROSITE" id="PS51257">
    <property type="entry name" value="PROKAR_LIPOPROTEIN"/>
    <property type="match status" value="1"/>
</dbReference>
<proteinExistence type="predicted"/>
<sequence>MVRMLTILSLLFVTIGCLGCAEEKKVTFPDKISSPPGTASQQQEKTEASP</sequence>
<protein>
    <submittedName>
        <fullName evidence="2">Uncharacterized protein</fullName>
    </submittedName>
</protein>
<name>A0A5K7XFE7_9BACT</name>
<evidence type="ECO:0000313" key="3">
    <source>
        <dbReference type="Proteomes" id="UP000326837"/>
    </source>
</evidence>
<dbReference type="EMBL" id="AP021861">
    <property type="protein sequence ID" value="BBO33601.1"/>
    <property type="molecule type" value="Genomic_DNA"/>
</dbReference>
<evidence type="ECO:0000256" key="1">
    <source>
        <dbReference type="SAM" id="MobiDB-lite"/>
    </source>
</evidence>
<reference evidence="3" key="1">
    <citation type="submission" date="2019-10" db="EMBL/GenBank/DDBJ databases">
        <title>Lacipirellula parvula gen. nov., sp. nov., representing a lineage of planctomycetes widespread in freshwater anoxic habitats, and description of the family Lacipirellulaceae.</title>
        <authorList>
            <person name="Dedysh S.N."/>
            <person name="Kulichevskaya I.S."/>
            <person name="Beletsky A.V."/>
            <person name="Rakitin A.L."/>
            <person name="Mardanov A.V."/>
            <person name="Ivanova A.A."/>
            <person name="Saltykova V.X."/>
            <person name="Rijpstra W.I.C."/>
            <person name="Sinninghe Damste J.S."/>
            <person name="Ravin N.V."/>
        </authorList>
    </citation>
    <scope>NUCLEOTIDE SEQUENCE [LARGE SCALE GENOMIC DNA]</scope>
    <source>
        <strain evidence="3">PX69</strain>
    </source>
</reference>
<feature type="region of interest" description="Disordered" evidence="1">
    <location>
        <begin position="29"/>
        <end position="50"/>
    </location>
</feature>
<evidence type="ECO:0000313" key="2">
    <source>
        <dbReference type="EMBL" id="BBO33601.1"/>
    </source>
</evidence>
<dbReference type="KEGG" id="lpav:PLANPX_3213"/>